<proteinExistence type="predicted"/>
<sequence>MLRRRLQPARPDSSPFSFAAGRWPLHHQQREQKKPPARFQHLYTSLNLHRIKQPGTLQTEAGIKLSNTFGMDASSDPHVDHCGAVFFRPFDKCAGQPWASTAATMLRSDEQSIFKRHQLAGKKLFRDTAAEPANHLTIFFSHQHAAGSGINQALSQFRAFIRIKG</sequence>
<protein>
    <submittedName>
        <fullName evidence="2">Uncharacterized protein</fullName>
    </submittedName>
</protein>
<evidence type="ECO:0000256" key="1">
    <source>
        <dbReference type="SAM" id="MobiDB-lite"/>
    </source>
</evidence>
<evidence type="ECO:0000313" key="2">
    <source>
        <dbReference type="EMBL" id="DAE24978.1"/>
    </source>
</evidence>
<reference evidence="2" key="1">
    <citation type="journal article" date="2021" name="Proc. Natl. Acad. Sci. U.S.A.">
        <title>A Catalog of Tens of Thousands of Viruses from Human Metagenomes Reveals Hidden Associations with Chronic Diseases.</title>
        <authorList>
            <person name="Tisza M.J."/>
            <person name="Buck C.B."/>
        </authorList>
    </citation>
    <scope>NUCLEOTIDE SEQUENCE</scope>
    <source>
        <strain evidence="2">CtYFd1</strain>
    </source>
</reference>
<name>A0A8S5R1F2_9CAUD</name>
<feature type="region of interest" description="Disordered" evidence="1">
    <location>
        <begin position="1"/>
        <end position="36"/>
    </location>
</feature>
<organism evidence="2">
    <name type="scientific">Podoviridae sp. ctYFd1</name>
    <dbReference type="NCBI Taxonomy" id="2826560"/>
    <lineage>
        <taxon>Viruses</taxon>
        <taxon>Duplodnaviria</taxon>
        <taxon>Heunggongvirae</taxon>
        <taxon>Uroviricota</taxon>
        <taxon>Caudoviricetes</taxon>
    </lineage>
</organism>
<accession>A0A8S5R1F2</accession>
<dbReference type="EMBL" id="BK015790">
    <property type="protein sequence ID" value="DAE24978.1"/>
    <property type="molecule type" value="Genomic_DNA"/>
</dbReference>